<dbReference type="PANTHER" id="PTHR42195">
    <property type="entry name" value="UCP015877 FAMILY PROTEIN"/>
    <property type="match status" value="1"/>
</dbReference>
<dbReference type="PANTHER" id="PTHR42195:SF1">
    <property type="entry name" value="ZINC FINGER PROTEIN"/>
    <property type="match status" value="1"/>
</dbReference>
<dbReference type="KEGG" id="halx:M0R89_08965"/>
<reference evidence="1 2" key="1">
    <citation type="submission" date="2022-04" db="EMBL/GenBank/DDBJ databases">
        <title>Diverse halophilic archaea isolated from saline environments.</title>
        <authorList>
            <person name="Cui H.-L."/>
        </authorList>
    </citation>
    <scope>NUCLEOTIDE SEQUENCE [LARGE SCALE GENOMIC DNA]</scope>
    <source>
        <strain evidence="1 2">XZYJT49</strain>
    </source>
</reference>
<evidence type="ECO:0000313" key="2">
    <source>
        <dbReference type="Proteomes" id="UP000830729"/>
    </source>
</evidence>
<proteinExistence type="predicted"/>
<dbReference type="EMBL" id="CP096659">
    <property type="protein sequence ID" value="UPV76169.1"/>
    <property type="molecule type" value="Genomic_DNA"/>
</dbReference>
<dbReference type="InterPro" id="IPR012041">
    <property type="entry name" value="Znf_CPxCG-like"/>
</dbReference>
<name>A0A8U0HZ54_9EURY</name>
<evidence type="ECO:0000313" key="1">
    <source>
        <dbReference type="EMBL" id="UPV76169.1"/>
    </source>
</evidence>
<dbReference type="GeneID" id="72185326"/>
<keyword evidence="2" id="KW-1185">Reference proteome</keyword>
<dbReference type="Proteomes" id="UP000830729">
    <property type="component" value="Chromosome"/>
</dbReference>
<dbReference type="AlphaFoldDB" id="A0A8U0HZ54"/>
<dbReference type="Pfam" id="PF19769">
    <property type="entry name" value="CPxCG_zf"/>
    <property type="match status" value="1"/>
</dbReference>
<sequence length="217" mass="23962">MSETAERVAVTCPSCSPDVETVHEVLKDGSGQFTVRCTECSHVHKTTIETEEEVERDVVVSQDGESFTATVDAPPKETVAVGEEFVLETPEAIMVVRITDLQLGDEKRTDEANVEDVETFWTRAVDNVRVNVTVNPNDGRRDDSRGLKIDVPGDHEFTVGEVEEFGDEEFEVKSIAVRDDATGYDFNPLGEEGDTAVAKDIKRVYGDDQTSSAWSAW</sequence>
<dbReference type="PIRSF" id="PIRSF015877">
    <property type="entry name" value="UCP015877"/>
    <property type="match status" value="1"/>
</dbReference>
<gene>
    <name evidence="1" type="ORF">M0R89_08965</name>
</gene>
<organism evidence="1 2">
    <name type="scientific">Halorussus limi</name>
    <dbReference type="NCBI Taxonomy" id="2938695"/>
    <lineage>
        <taxon>Archaea</taxon>
        <taxon>Methanobacteriati</taxon>
        <taxon>Methanobacteriota</taxon>
        <taxon>Stenosarchaea group</taxon>
        <taxon>Halobacteria</taxon>
        <taxon>Halobacteriales</taxon>
        <taxon>Haladaptataceae</taxon>
        <taxon>Halorussus</taxon>
    </lineage>
</organism>
<dbReference type="RefSeq" id="WP_248652204.1">
    <property type="nucleotide sequence ID" value="NZ_CP096659.1"/>
</dbReference>
<accession>A0A8U0HZ54</accession>
<protein>
    <submittedName>
        <fullName evidence="1">Uncharacterized protein</fullName>
    </submittedName>
</protein>